<keyword evidence="3" id="KW-0067">ATP-binding</keyword>
<proteinExistence type="predicted"/>
<evidence type="ECO:0000256" key="3">
    <source>
        <dbReference type="ARBA" id="ARBA00022840"/>
    </source>
</evidence>
<evidence type="ECO:0000313" key="5">
    <source>
        <dbReference type="EMBL" id="KCZ98980.1"/>
    </source>
</evidence>
<dbReference type="OrthoDB" id="9768696at2"/>
<evidence type="ECO:0000313" key="6">
    <source>
        <dbReference type="Proteomes" id="UP000027100"/>
    </source>
</evidence>
<protein>
    <submittedName>
        <fullName evidence="5">Allophanate hydrolase subunit 2</fullName>
    </submittedName>
</protein>
<evidence type="ECO:0000259" key="4">
    <source>
        <dbReference type="SMART" id="SM00797"/>
    </source>
</evidence>
<dbReference type="Gene3D" id="2.40.100.10">
    <property type="entry name" value="Cyclophilin-like"/>
    <property type="match status" value="1"/>
</dbReference>
<accession>A0A062VLH1</accession>
<keyword evidence="6" id="KW-1185">Reference proteome</keyword>
<evidence type="ECO:0000256" key="2">
    <source>
        <dbReference type="ARBA" id="ARBA00022801"/>
    </source>
</evidence>
<keyword evidence="2 5" id="KW-0378">Hydrolase</keyword>
<dbReference type="PATRIC" id="fig|1280954.3.peg.1447"/>
<evidence type="ECO:0000256" key="1">
    <source>
        <dbReference type="ARBA" id="ARBA00022741"/>
    </source>
</evidence>
<dbReference type="eggNOG" id="COG1984">
    <property type="taxonomic scope" value="Bacteria"/>
</dbReference>
<gene>
    <name evidence="5" type="ORF">HPO_07132</name>
</gene>
<dbReference type="PANTHER" id="PTHR43309:SF3">
    <property type="entry name" value="5-OXOPROLINASE SUBUNIT C"/>
    <property type="match status" value="1"/>
</dbReference>
<organism evidence="5 6">
    <name type="scientific">Hyphomonas polymorpha PS728</name>
    <dbReference type="NCBI Taxonomy" id="1280954"/>
    <lineage>
        <taxon>Bacteria</taxon>
        <taxon>Pseudomonadati</taxon>
        <taxon>Pseudomonadota</taxon>
        <taxon>Alphaproteobacteria</taxon>
        <taxon>Hyphomonadales</taxon>
        <taxon>Hyphomonadaceae</taxon>
        <taxon>Hyphomonas</taxon>
    </lineage>
</organism>
<dbReference type="Pfam" id="PF02626">
    <property type="entry name" value="CT_A_B"/>
    <property type="match status" value="1"/>
</dbReference>
<dbReference type="PANTHER" id="PTHR43309">
    <property type="entry name" value="5-OXOPROLINASE SUBUNIT C"/>
    <property type="match status" value="1"/>
</dbReference>
<sequence length="309" mass="32353">MVVTVLTPGPLATLQGSARRGLRHQGIPASGPADPLSMALANRLCGNLPDVTAVEIIFGGAAFEFRQDTVFSFAGAALSATLSGAPVPAHETLEAKNGDVLAFAHPAAGVRTYLAISGGLRAEAMFGSASTFLPAGFGGFLGRVLRAGDQMEGAGAANKPPPLATPTPLRPHMARAHSLRAVPGPDFAALTPAVWRETFQTTNRMDRTGLELTGNWPKPEAGAHRPSAALFTGAVQLTPSGNGFVLLPDAQTTGGYPHILQVIRADRHLLGQIAPGDRVSFLTRSVDDAYQDLRAKAGYLAEWLPEFCF</sequence>
<dbReference type="InterPro" id="IPR029000">
    <property type="entry name" value="Cyclophilin-like_dom_sf"/>
</dbReference>
<dbReference type="Proteomes" id="UP000027100">
    <property type="component" value="Unassembled WGS sequence"/>
</dbReference>
<name>A0A062VLH1_9PROT</name>
<keyword evidence="1" id="KW-0547">Nucleotide-binding</keyword>
<dbReference type="InterPro" id="IPR052708">
    <property type="entry name" value="PxpC"/>
</dbReference>
<comment type="caution">
    <text evidence="5">The sequence shown here is derived from an EMBL/GenBank/DDBJ whole genome shotgun (WGS) entry which is preliminary data.</text>
</comment>
<reference evidence="5 6" key="1">
    <citation type="journal article" date="2014" name="Antonie Van Leeuwenhoek">
        <title>Hyphomonas beringensis sp. nov. and Hyphomonas chukchiensis sp. nov., isolated from surface seawater of the Bering Sea and Chukchi Sea.</title>
        <authorList>
            <person name="Li C."/>
            <person name="Lai Q."/>
            <person name="Li G."/>
            <person name="Dong C."/>
            <person name="Wang J."/>
            <person name="Liao Y."/>
            <person name="Shao Z."/>
        </authorList>
    </citation>
    <scope>NUCLEOTIDE SEQUENCE [LARGE SCALE GENOMIC DNA]</scope>
    <source>
        <strain evidence="5 6">PS728</strain>
    </source>
</reference>
<dbReference type="AlphaFoldDB" id="A0A062VLH1"/>
<dbReference type="EMBL" id="ARYM01000007">
    <property type="protein sequence ID" value="KCZ98980.1"/>
    <property type="molecule type" value="Genomic_DNA"/>
</dbReference>
<dbReference type="SMART" id="SM00797">
    <property type="entry name" value="AHS2"/>
    <property type="match status" value="1"/>
</dbReference>
<dbReference type="InterPro" id="IPR003778">
    <property type="entry name" value="CT_A_B"/>
</dbReference>
<feature type="domain" description="Carboxyltransferase" evidence="4">
    <location>
        <begin position="24"/>
        <end position="299"/>
    </location>
</feature>
<dbReference type="STRING" id="1280954.HPO_07132"/>
<dbReference type="GO" id="GO:0005524">
    <property type="term" value="F:ATP binding"/>
    <property type="evidence" value="ECO:0007669"/>
    <property type="project" value="UniProtKB-KW"/>
</dbReference>
<dbReference type="RefSeq" id="WP_051612399.1">
    <property type="nucleotide sequence ID" value="NZ_ARYM01000007.1"/>
</dbReference>
<dbReference type="GO" id="GO:0016787">
    <property type="term" value="F:hydrolase activity"/>
    <property type="evidence" value="ECO:0007669"/>
    <property type="project" value="UniProtKB-KW"/>
</dbReference>